<dbReference type="InterPro" id="IPR001766">
    <property type="entry name" value="Fork_head_dom"/>
</dbReference>
<dbReference type="InterPro" id="IPR018122">
    <property type="entry name" value="TF_fork_head_CS_1"/>
</dbReference>
<evidence type="ECO:0000256" key="1">
    <source>
        <dbReference type="ARBA" id="ARBA00023125"/>
    </source>
</evidence>
<dbReference type="GO" id="GO:0005634">
    <property type="term" value="C:nucleus"/>
    <property type="evidence" value="ECO:0007669"/>
    <property type="project" value="UniProtKB-SubCell"/>
</dbReference>
<feature type="DNA-binding region" description="Fork-head" evidence="2">
    <location>
        <begin position="94"/>
        <end position="188"/>
    </location>
</feature>
<dbReference type="SUPFAM" id="SSF46785">
    <property type="entry name" value="Winged helix' DNA-binding domain"/>
    <property type="match status" value="1"/>
</dbReference>
<dbReference type="PROSITE" id="PS00658">
    <property type="entry name" value="FORK_HEAD_2"/>
    <property type="match status" value="1"/>
</dbReference>
<dbReference type="PANTHER" id="PTHR46617:SF3">
    <property type="entry name" value="FORKHEAD BOX PROTEIN G1"/>
    <property type="match status" value="1"/>
</dbReference>
<evidence type="ECO:0000256" key="2">
    <source>
        <dbReference type="PROSITE-ProRule" id="PRU00089"/>
    </source>
</evidence>
<dbReference type="GO" id="GO:0003700">
    <property type="term" value="F:DNA-binding transcription factor activity"/>
    <property type="evidence" value="ECO:0007669"/>
    <property type="project" value="InterPro"/>
</dbReference>
<dbReference type="InterPro" id="IPR030456">
    <property type="entry name" value="TF_fork_head_CS_2"/>
</dbReference>
<keyword evidence="2" id="KW-0539">Nucleus</keyword>
<feature type="region of interest" description="Disordered" evidence="3">
    <location>
        <begin position="32"/>
        <end position="92"/>
    </location>
</feature>
<gene>
    <name evidence="5" type="ORF">BV898_10156</name>
</gene>
<feature type="domain" description="Fork-head" evidence="4">
    <location>
        <begin position="94"/>
        <end position="188"/>
    </location>
</feature>
<dbReference type="FunFam" id="1.10.10.10:FF:000135">
    <property type="entry name" value="forkhead box protein G1"/>
    <property type="match status" value="1"/>
</dbReference>
<feature type="compositionally biased region" description="Basic and acidic residues" evidence="3">
    <location>
        <begin position="60"/>
        <end position="79"/>
    </location>
</feature>
<proteinExistence type="predicted"/>
<comment type="caution">
    <text evidence="5">The sequence shown here is derived from an EMBL/GenBank/DDBJ whole genome shotgun (WGS) entry which is preliminary data.</text>
</comment>
<keyword evidence="1 2" id="KW-0238">DNA-binding</keyword>
<dbReference type="Gene3D" id="1.10.10.10">
    <property type="entry name" value="Winged helix-like DNA-binding domain superfamily/Winged helix DNA-binding domain"/>
    <property type="match status" value="1"/>
</dbReference>
<dbReference type="PANTHER" id="PTHR46617">
    <property type="entry name" value="FORKHEAD BOX PROTEIN G1"/>
    <property type="match status" value="1"/>
</dbReference>
<comment type="subcellular location">
    <subcellularLocation>
        <location evidence="2">Nucleus</location>
    </subcellularLocation>
</comment>
<dbReference type="InterPro" id="IPR047208">
    <property type="entry name" value="FOXG1"/>
</dbReference>
<dbReference type="InterPro" id="IPR036390">
    <property type="entry name" value="WH_DNA-bd_sf"/>
</dbReference>
<keyword evidence="6" id="KW-1185">Reference proteome</keyword>
<dbReference type="OrthoDB" id="6230630at2759"/>
<feature type="compositionally biased region" description="Acidic residues" evidence="3">
    <location>
        <begin position="48"/>
        <end position="59"/>
    </location>
</feature>
<feature type="compositionally biased region" description="Basic residues" evidence="3">
    <location>
        <begin position="273"/>
        <end position="284"/>
    </location>
</feature>
<dbReference type="InterPro" id="IPR036388">
    <property type="entry name" value="WH-like_DNA-bd_sf"/>
</dbReference>
<dbReference type="GO" id="GO:1990837">
    <property type="term" value="F:sequence-specific double-stranded DNA binding"/>
    <property type="evidence" value="ECO:0007669"/>
    <property type="project" value="TreeGrafter"/>
</dbReference>
<dbReference type="AlphaFoldDB" id="A0A1W0WKE3"/>
<dbReference type="SMART" id="SM00339">
    <property type="entry name" value="FH"/>
    <property type="match status" value="1"/>
</dbReference>
<name>A0A1W0WKE3_HYPEX</name>
<dbReference type="PRINTS" id="PR00053">
    <property type="entry name" value="FORKHEAD"/>
</dbReference>
<dbReference type="PROSITE" id="PS00657">
    <property type="entry name" value="FORK_HEAD_1"/>
    <property type="match status" value="1"/>
</dbReference>
<dbReference type="GO" id="GO:0006357">
    <property type="term" value="P:regulation of transcription by RNA polymerase II"/>
    <property type="evidence" value="ECO:0007669"/>
    <property type="project" value="TreeGrafter"/>
</dbReference>
<dbReference type="Pfam" id="PF00250">
    <property type="entry name" value="Forkhead"/>
    <property type="match status" value="1"/>
</dbReference>
<evidence type="ECO:0000259" key="4">
    <source>
        <dbReference type="PROSITE" id="PS50039"/>
    </source>
</evidence>
<evidence type="ECO:0000313" key="5">
    <source>
        <dbReference type="EMBL" id="OQV15680.1"/>
    </source>
</evidence>
<dbReference type="CDD" id="cd20021">
    <property type="entry name" value="FH_FOXG"/>
    <property type="match status" value="1"/>
</dbReference>
<feature type="region of interest" description="Disordered" evidence="3">
    <location>
        <begin position="365"/>
        <end position="387"/>
    </location>
</feature>
<evidence type="ECO:0000313" key="6">
    <source>
        <dbReference type="Proteomes" id="UP000192578"/>
    </source>
</evidence>
<protein>
    <submittedName>
        <fullName evidence="5">Forkhead box protein G1</fullName>
    </submittedName>
</protein>
<dbReference type="PROSITE" id="PS50039">
    <property type="entry name" value="FORK_HEAD_3"/>
    <property type="match status" value="1"/>
</dbReference>
<sequence>MANAIRANSFSIRSLLPEVADDDDVITDDLHLTVRTPDGTDGPVDFSASEDEDDDGDGESLEKTSDHEEGDDKKSDSEKSTTATATTTDGKHGKPQFSYNALIMMAIRQSQEKRLTLNGIYEFIMKNFPYYRENKQGWQNSIRHNLSLNKCFVKVARHYDDPGKGNYWMLDPASNDVFIGEQSGKLRRRATSSANRHRLCSYRGPILPGPMHGSGYLQAPPTYQNLGPYHVGRPNPVFPGGPGSNGFWPPRQTFDHFQNAMCYSNFYNNNLHHHQQHHHQHSHPHPQQTTEAVSWSDKLIALSRAISERPLQQQHHHSGNQGVAATTTAPVHVPCAGLISASPASHHSMMMMMMMGRRAAVSPVSLAGSSLPDDGGCRTRSPSLLSQ</sequence>
<evidence type="ECO:0000256" key="3">
    <source>
        <dbReference type="SAM" id="MobiDB-lite"/>
    </source>
</evidence>
<dbReference type="EMBL" id="MTYJ01000085">
    <property type="protein sequence ID" value="OQV15680.1"/>
    <property type="molecule type" value="Genomic_DNA"/>
</dbReference>
<organism evidence="5 6">
    <name type="scientific">Hypsibius exemplaris</name>
    <name type="common">Freshwater tardigrade</name>
    <dbReference type="NCBI Taxonomy" id="2072580"/>
    <lineage>
        <taxon>Eukaryota</taxon>
        <taxon>Metazoa</taxon>
        <taxon>Ecdysozoa</taxon>
        <taxon>Tardigrada</taxon>
        <taxon>Eutardigrada</taxon>
        <taxon>Parachela</taxon>
        <taxon>Hypsibioidea</taxon>
        <taxon>Hypsibiidae</taxon>
        <taxon>Hypsibius</taxon>
    </lineage>
</organism>
<reference evidence="6" key="1">
    <citation type="submission" date="2017-01" db="EMBL/GenBank/DDBJ databases">
        <title>Comparative genomics of anhydrobiosis in the tardigrade Hypsibius dujardini.</title>
        <authorList>
            <person name="Yoshida Y."/>
            <person name="Koutsovoulos G."/>
            <person name="Laetsch D."/>
            <person name="Stevens L."/>
            <person name="Kumar S."/>
            <person name="Horikawa D."/>
            <person name="Ishino K."/>
            <person name="Komine S."/>
            <person name="Tomita M."/>
            <person name="Blaxter M."/>
            <person name="Arakawa K."/>
        </authorList>
    </citation>
    <scope>NUCLEOTIDE SEQUENCE [LARGE SCALE GENOMIC DNA]</scope>
    <source>
        <strain evidence="6">Z151</strain>
    </source>
</reference>
<accession>A0A1W0WKE3</accession>
<dbReference type="Proteomes" id="UP000192578">
    <property type="component" value="Unassembled WGS sequence"/>
</dbReference>
<feature type="region of interest" description="Disordered" evidence="3">
    <location>
        <begin position="273"/>
        <end position="293"/>
    </location>
</feature>